<gene>
    <name evidence="3" type="ORF">HYH03_012983</name>
</gene>
<proteinExistence type="predicted"/>
<reference evidence="3" key="1">
    <citation type="journal article" date="2020" name="bioRxiv">
        <title>Comparative genomics of Chlamydomonas.</title>
        <authorList>
            <person name="Craig R.J."/>
            <person name="Hasan A.R."/>
            <person name="Ness R.W."/>
            <person name="Keightley P.D."/>
        </authorList>
    </citation>
    <scope>NUCLEOTIDE SEQUENCE</scope>
    <source>
        <strain evidence="3">CCAP 11/70</strain>
    </source>
</reference>
<feature type="region of interest" description="Disordered" evidence="2">
    <location>
        <begin position="540"/>
        <end position="559"/>
    </location>
</feature>
<evidence type="ECO:0000256" key="2">
    <source>
        <dbReference type="SAM" id="MobiDB-lite"/>
    </source>
</evidence>
<feature type="region of interest" description="Disordered" evidence="2">
    <location>
        <begin position="300"/>
        <end position="323"/>
    </location>
</feature>
<protein>
    <submittedName>
        <fullName evidence="3">Uncharacterized protein</fullName>
    </submittedName>
</protein>
<accession>A0A835XQN4</accession>
<feature type="region of interest" description="Disordered" evidence="2">
    <location>
        <begin position="631"/>
        <end position="693"/>
    </location>
</feature>
<dbReference type="OrthoDB" id="538159at2759"/>
<feature type="compositionally biased region" description="Gly residues" evidence="2">
    <location>
        <begin position="655"/>
        <end position="678"/>
    </location>
</feature>
<feature type="compositionally biased region" description="Gly residues" evidence="2">
    <location>
        <begin position="308"/>
        <end position="322"/>
    </location>
</feature>
<evidence type="ECO:0000313" key="3">
    <source>
        <dbReference type="EMBL" id="KAG2488478.1"/>
    </source>
</evidence>
<comment type="caution">
    <text evidence="3">The sequence shown here is derived from an EMBL/GenBank/DDBJ whole genome shotgun (WGS) entry which is preliminary data.</text>
</comment>
<feature type="compositionally biased region" description="Pro residues" evidence="2">
    <location>
        <begin position="631"/>
        <end position="646"/>
    </location>
</feature>
<name>A0A835XQN4_9CHLO</name>
<dbReference type="Proteomes" id="UP000612055">
    <property type="component" value="Unassembled WGS sequence"/>
</dbReference>
<feature type="coiled-coil region" evidence="1">
    <location>
        <begin position="187"/>
        <end position="214"/>
    </location>
</feature>
<feature type="region of interest" description="Disordered" evidence="2">
    <location>
        <begin position="238"/>
        <end position="284"/>
    </location>
</feature>
<dbReference type="EMBL" id="JAEHOE010000083">
    <property type="protein sequence ID" value="KAG2488478.1"/>
    <property type="molecule type" value="Genomic_DNA"/>
</dbReference>
<keyword evidence="1" id="KW-0175">Coiled coil</keyword>
<feature type="coiled-coil region" evidence="1">
    <location>
        <begin position="65"/>
        <end position="141"/>
    </location>
</feature>
<evidence type="ECO:0000313" key="4">
    <source>
        <dbReference type="Proteomes" id="UP000612055"/>
    </source>
</evidence>
<dbReference type="AlphaFoldDB" id="A0A835XQN4"/>
<evidence type="ECO:0000256" key="1">
    <source>
        <dbReference type="SAM" id="Coils"/>
    </source>
</evidence>
<sequence length="693" mass="72798">MDADEVDGGKWDSWNRVLASLAGQLSGRNDDVLARLYELAVELRDKLRYSQGRLRAVKQELAVTAAAARSERHDAVQRLRELETEVARLAGAVHAQGSTLAARETVATAQAAENEQLRRHVAALESQIRRMEEDRNVLAHERNSAMVNLDKMSQLLNDSEDRVVTVQKDHGGLLSELVQTKGRLADLSALETLYGAARDELQRLDKENLELKDMVARGSTTLGRSRILDALGIPDSTDVFVSTRGGRGRRSGAGAGGATRSRSAPRTRSGRSPGGGTVGRGSFVPDMVPMLTADGYRNSTAVQPYRGGTAGRTGTPGRGRGGASVLEDAVSELAFLGPPSSAYPPDPENYVFYRVGGGYSPRLDPLQPTIPQPRASGWVPKDVVRLVQAFRHSYGLPLEWRFWEPLVLMIDEVYRSRADGSLAAMRTAQRDKLQTVKRQLRSALGYPTALANGKVAYLQRQLASARKMMAAGDRKGDMAFKQMAVKDYHLGAQLDRAVEENFALRRSLEELEDLYTSAAVEGGAAGGQGAYYTSSAGAAARSSPQQGHSGGGASGTSGYSRRSDLPYAAAGVPYSAGGGAPSPRGLTPYGSGLAAMGRSPTPAVSGGGAGLVSANPYGAVQYAPSYEIPSAPPPTSYGGGPTPPPTSYGGAYTSAGGGNVYSGGGGGEQGNPFSGGGASPPPTPGAGPTLHLS</sequence>
<organism evidence="3 4">
    <name type="scientific">Edaphochlamys debaryana</name>
    <dbReference type="NCBI Taxonomy" id="47281"/>
    <lineage>
        <taxon>Eukaryota</taxon>
        <taxon>Viridiplantae</taxon>
        <taxon>Chlorophyta</taxon>
        <taxon>core chlorophytes</taxon>
        <taxon>Chlorophyceae</taxon>
        <taxon>CS clade</taxon>
        <taxon>Chlamydomonadales</taxon>
        <taxon>Chlamydomonadales incertae sedis</taxon>
        <taxon>Edaphochlamys</taxon>
    </lineage>
</organism>
<keyword evidence="4" id="KW-1185">Reference proteome</keyword>